<organism evidence="11 12">
    <name type="scientific">Algoriphagus namhaensis</name>
    <dbReference type="NCBI Taxonomy" id="915353"/>
    <lineage>
        <taxon>Bacteria</taxon>
        <taxon>Pseudomonadati</taxon>
        <taxon>Bacteroidota</taxon>
        <taxon>Cytophagia</taxon>
        <taxon>Cytophagales</taxon>
        <taxon>Cyclobacteriaceae</taxon>
        <taxon>Algoriphagus</taxon>
    </lineage>
</organism>
<protein>
    <recommendedName>
        <fullName evidence="10">Large-conductance mechanosensitive channel</fullName>
    </recommendedName>
</protein>
<evidence type="ECO:0000313" key="11">
    <source>
        <dbReference type="EMBL" id="MFC3881701.1"/>
    </source>
</evidence>
<keyword evidence="3 10" id="KW-0813">Transport</keyword>
<evidence type="ECO:0000256" key="2">
    <source>
        <dbReference type="ARBA" id="ARBA00007254"/>
    </source>
</evidence>
<keyword evidence="12" id="KW-1185">Reference proteome</keyword>
<dbReference type="InterPro" id="IPR036019">
    <property type="entry name" value="MscL_channel"/>
</dbReference>
<comment type="caution">
    <text evidence="11">The sequence shown here is derived from an EMBL/GenBank/DDBJ whole genome shotgun (WGS) entry which is preliminary data.</text>
</comment>
<comment type="similarity">
    <text evidence="2 10">Belongs to the MscL family.</text>
</comment>
<gene>
    <name evidence="10 11" type="primary">mscL</name>
    <name evidence="11" type="ORF">ACFOSV_16010</name>
</gene>
<reference evidence="12" key="1">
    <citation type="journal article" date="2019" name="Int. J. Syst. Evol. Microbiol.">
        <title>The Global Catalogue of Microorganisms (GCM) 10K type strain sequencing project: providing services to taxonomists for standard genome sequencing and annotation.</title>
        <authorList>
            <consortium name="The Broad Institute Genomics Platform"/>
            <consortium name="The Broad Institute Genome Sequencing Center for Infectious Disease"/>
            <person name="Wu L."/>
            <person name="Ma J."/>
        </authorList>
    </citation>
    <scope>NUCLEOTIDE SEQUENCE [LARGE SCALE GENOMIC DNA]</scope>
    <source>
        <strain evidence="12">CCUG 60523</strain>
    </source>
</reference>
<dbReference type="Proteomes" id="UP001595805">
    <property type="component" value="Unassembled WGS sequence"/>
</dbReference>
<dbReference type="InterPro" id="IPR037673">
    <property type="entry name" value="MSC/AndL"/>
</dbReference>
<dbReference type="EMBL" id="JBHRZS010000007">
    <property type="protein sequence ID" value="MFC3881701.1"/>
    <property type="molecule type" value="Genomic_DNA"/>
</dbReference>
<dbReference type="InterPro" id="IPR019823">
    <property type="entry name" value="Mechanosensitive_channel_CS"/>
</dbReference>
<evidence type="ECO:0000256" key="6">
    <source>
        <dbReference type="ARBA" id="ARBA00022989"/>
    </source>
</evidence>
<accession>A0ABV8AXV2</accession>
<keyword evidence="5 10" id="KW-0812">Transmembrane</keyword>
<name>A0ABV8AXV2_9BACT</name>
<feature type="transmembrane region" description="Helical" evidence="10">
    <location>
        <begin position="12"/>
        <end position="34"/>
    </location>
</feature>
<sequence>MGMLKEFKEFAVKGNVIDLAVAVIIGAAFGKIVASFVKDILMPPIGILLGGVNFQDLSLELKPEEVDAAGETIAAVTMNYGLFIQNIVDFVIVAFVIFLAIKGINSTKKKEEEKPAAPPAPPKSEVLLEEIRDLLKKD</sequence>
<evidence type="ECO:0000256" key="3">
    <source>
        <dbReference type="ARBA" id="ARBA00022448"/>
    </source>
</evidence>
<keyword evidence="8 10" id="KW-0472">Membrane</keyword>
<feature type="transmembrane region" description="Helical" evidence="10">
    <location>
        <begin position="82"/>
        <end position="101"/>
    </location>
</feature>
<dbReference type="SUPFAM" id="SSF81330">
    <property type="entry name" value="Gated mechanosensitive channel"/>
    <property type="match status" value="1"/>
</dbReference>
<dbReference type="NCBIfam" id="TIGR00220">
    <property type="entry name" value="mscL"/>
    <property type="match status" value="1"/>
</dbReference>
<comment type="subunit">
    <text evidence="10">Homopentamer.</text>
</comment>
<evidence type="ECO:0000256" key="9">
    <source>
        <dbReference type="ARBA" id="ARBA00023303"/>
    </source>
</evidence>
<dbReference type="Pfam" id="PF01741">
    <property type="entry name" value="MscL"/>
    <property type="match status" value="1"/>
</dbReference>
<dbReference type="HAMAP" id="MF_00115">
    <property type="entry name" value="MscL"/>
    <property type="match status" value="1"/>
</dbReference>
<keyword evidence="4 10" id="KW-1003">Cell membrane</keyword>
<evidence type="ECO:0000313" key="12">
    <source>
        <dbReference type="Proteomes" id="UP001595805"/>
    </source>
</evidence>
<keyword evidence="9 10" id="KW-0407">Ion channel</keyword>
<keyword evidence="7 10" id="KW-0406">Ion transport</keyword>
<evidence type="ECO:0000256" key="8">
    <source>
        <dbReference type="ARBA" id="ARBA00023136"/>
    </source>
</evidence>
<dbReference type="NCBIfam" id="NF001843">
    <property type="entry name" value="PRK00567.1-4"/>
    <property type="match status" value="1"/>
</dbReference>
<dbReference type="PRINTS" id="PR01264">
    <property type="entry name" value="MECHCHANNEL"/>
</dbReference>
<dbReference type="InterPro" id="IPR001185">
    <property type="entry name" value="MS_channel"/>
</dbReference>
<proteinExistence type="inferred from homology"/>
<comment type="function">
    <text evidence="10">Channel that opens in response to stretch forces in the membrane lipid bilayer. May participate in the regulation of osmotic pressure changes within the cell.</text>
</comment>
<dbReference type="Gene3D" id="1.10.1200.120">
    <property type="entry name" value="Large-conductance mechanosensitive channel, MscL, domain 1"/>
    <property type="match status" value="1"/>
</dbReference>
<dbReference type="PROSITE" id="PS01327">
    <property type="entry name" value="MSCL"/>
    <property type="match status" value="1"/>
</dbReference>
<evidence type="ECO:0000256" key="7">
    <source>
        <dbReference type="ARBA" id="ARBA00023065"/>
    </source>
</evidence>
<dbReference type="RefSeq" id="WP_377907050.1">
    <property type="nucleotide sequence ID" value="NZ_JBHRZS010000007.1"/>
</dbReference>
<dbReference type="PANTHER" id="PTHR30266:SF2">
    <property type="entry name" value="LARGE-CONDUCTANCE MECHANOSENSITIVE CHANNEL"/>
    <property type="match status" value="1"/>
</dbReference>
<dbReference type="PANTHER" id="PTHR30266">
    <property type="entry name" value="MECHANOSENSITIVE CHANNEL MSCL"/>
    <property type="match status" value="1"/>
</dbReference>
<dbReference type="NCBIfam" id="NF010557">
    <property type="entry name" value="PRK13952.1"/>
    <property type="match status" value="1"/>
</dbReference>
<evidence type="ECO:0000256" key="1">
    <source>
        <dbReference type="ARBA" id="ARBA00004651"/>
    </source>
</evidence>
<evidence type="ECO:0000256" key="5">
    <source>
        <dbReference type="ARBA" id="ARBA00022692"/>
    </source>
</evidence>
<evidence type="ECO:0000256" key="10">
    <source>
        <dbReference type="HAMAP-Rule" id="MF_00115"/>
    </source>
</evidence>
<evidence type="ECO:0000256" key="4">
    <source>
        <dbReference type="ARBA" id="ARBA00022475"/>
    </source>
</evidence>
<comment type="subcellular location">
    <subcellularLocation>
        <location evidence="1 10">Cell membrane</location>
        <topology evidence="1 10">Multi-pass membrane protein</topology>
    </subcellularLocation>
</comment>
<keyword evidence="6 10" id="KW-1133">Transmembrane helix</keyword>